<reference evidence="1" key="1">
    <citation type="journal article" date="2020" name="Fungal Divers.">
        <title>Resolving the Mortierellaceae phylogeny through synthesis of multi-gene phylogenetics and phylogenomics.</title>
        <authorList>
            <person name="Vandepol N."/>
            <person name="Liber J."/>
            <person name="Desiro A."/>
            <person name="Na H."/>
            <person name="Kennedy M."/>
            <person name="Barry K."/>
            <person name="Grigoriev I.V."/>
            <person name="Miller A.N."/>
            <person name="O'Donnell K."/>
            <person name="Stajich J.E."/>
            <person name="Bonito G."/>
        </authorList>
    </citation>
    <scope>NUCLEOTIDE SEQUENCE</scope>
    <source>
        <strain evidence="1">KOD948</strain>
    </source>
</reference>
<name>A0A9P6QFV4_9FUNG</name>
<sequence>MALYALLGQHPGSPSIESLLKDASIAAAGAKAPGPLDSIAPTIKVYKDAVYYSYLPLGISFNYEPSVPLVPSAYTAMNTAAPDPGLLKLVAVHLYRHPADKFETFPLPIRIRKQGSGVATTAITATATATATAMTVIDLDMNKKAHEVVQIFGEPEEKQGGGRQGNCWIGYQKSAGLSIDFVGSSWEDREMIMSCLTLTSPGF</sequence>
<keyword evidence="2" id="KW-1185">Reference proteome</keyword>
<accession>A0A9P6QFV4</accession>
<dbReference type="OrthoDB" id="423313at2759"/>
<evidence type="ECO:0000313" key="1">
    <source>
        <dbReference type="EMBL" id="KAG0265662.1"/>
    </source>
</evidence>
<organism evidence="1 2">
    <name type="scientific">Mortierella polycephala</name>
    <dbReference type="NCBI Taxonomy" id="41804"/>
    <lineage>
        <taxon>Eukaryota</taxon>
        <taxon>Fungi</taxon>
        <taxon>Fungi incertae sedis</taxon>
        <taxon>Mucoromycota</taxon>
        <taxon>Mortierellomycotina</taxon>
        <taxon>Mortierellomycetes</taxon>
        <taxon>Mortierellales</taxon>
        <taxon>Mortierellaceae</taxon>
        <taxon>Mortierella</taxon>
    </lineage>
</organism>
<evidence type="ECO:0000313" key="2">
    <source>
        <dbReference type="Proteomes" id="UP000726737"/>
    </source>
</evidence>
<gene>
    <name evidence="1" type="ORF">BG011_004261</name>
</gene>
<proteinExistence type="predicted"/>
<dbReference type="EMBL" id="JAAAJA010000028">
    <property type="protein sequence ID" value="KAG0265662.1"/>
    <property type="molecule type" value="Genomic_DNA"/>
</dbReference>
<dbReference type="Proteomes" id="UP000726737">
    <property type="component" value="Unassembled WGS sequence"/>
</dbReference>
<protein>
    <submittedName>
        <fullName evidence="1">Uncharacterized protein</fullName>
    </submittedName>
</protein>
<comment type="caution">
    <text evidence="1">The sequence shown here is derived from an EMBL/GenBank/DDBJ whole genome shotgun (WGS) entry which is preliminary data.</text>
</comment>
<dbReference type="AlphaFoldDB" id="A0A9P6QFV4"/>